<reference evidence="3 4" key="1">
    <citation type="submission" date="2020-06" db="EMBL/GenBank/DDBJ databases">
        <authorList>
            <person name="Li R."/>
            <person name="Bekaert M."/>
        </authorList>
    </citation>
    <scope>NUCLEOTIDE SEQUENCE [LARGE SCALE GENOMIC DNA]</scope>
    <source>
        <strain evidence="4">wild</strain>
    </source>
</reference>
<evidence type="ECO:0000313" key="3">
    <source>
        <dbReference type="EMBL" id="CAC5410106.1"/>
    </source>
</evidence>
<organism evidence="3 4">
    <name type="scientific">Mytilus coruscus</name>
    <name type="common">Sea mussel</name>
    <dbReference type="NCBI Taxonomy" id="42192"/>
    <lineage>
        <taxon>Eukaryota</taxon>
        <taxon>Metazoa</taxon>
        <taxon>Spiralia</taxon>
        <taxon>Lophotrochozoa</taxon>
        <taxon>Mollusca</taxon>
        <taxon>Bivalvia</taxon>
        <taxon>Autobranchia</taxon>
        <taxon>Pteriomorphia</taxon>
        <taxon>Mytilida</taxon>
        <taxon>Mytiloidea</taxon>
        <taxon>Mytilidae</taxon>
        <taxon>Mytilinae</taxon>
        <taxon>Mytilus</taxon>
    </lineage>
</organism>
<name>A0A6J8DPV9_MYTCO</name>
<keyword evidence="2" id="KW-0472">Membrane</keyword>
<keyword evidence="2" id="KW-1133">Transmembrane helix</keyword>
<evidence type="ECO:0000313" key="4">
    <source>
        <dbReference type="Proteomes" id="UP000507470"/>
    </source>
</evidence>
<feature type="transmembrane region" description="Helical" evidence="2">
    <location>
        <begin position="87"/>
        <end position="106"/>
    </location>
</feature>
<evidence type="ECO:0000256" key="1">
    <source>
        <dbReference type="SAM" id="MobiDB-lite"/>
    </source>
</evidence>
<keyword evidence="4" id="KW-1185">Reference proteome</keyword>
<feature type="region of interest" description="Disordered" evidence="1">
    <location>
        <begin position="1"/>
        <end position="30"/>
    </location>
</feature>
<dbReference type="AlphaFoldDB" id="A0A6J8DPV9"/>
<dbReference type="Proteomes" id="UP000507470">
    <property type="component" value="Unassembled WGS sequence"/>
</dbReference>
<proteinExistence type="predicted"/>
<keyword evidence="2" id="KW-0812">Transmembrane</keyword>
<feature type="compositionally biased region" description="Basic and acidic residues" evidence="1">
    <location>
        <begin position="1"/>
        <end position="17"/>
    </location>
</feature>
<gene>
    <name evidence="3" type="ORF">MCOR_43311</name>
</gene>
<protein>
    <submittedName>
        <fullName evidence="3">Uncharacterized protein</fullName>
    </submittedName>
</protein>
<dbReference type="EMBL" id="CACVKT020007687">
    <property type="protein sequence ID" value="CAC5410106.1"/>
    <property type="molecule type" value="Genomic_DNA"/>
</dbReference>
<accession>A0A6J8DPV9</accession>
<evidence type="ECO:0000256" key="2">
    <source>
        <dbReference type="SAM" id="Phobius"/>
    </source>
</evidence>
<sequence>MLVKEDTGMTDDEDKRNSNSVSGSHPLNDGGNTHFDKTICTQKLNILDFEFETEKKRCGFRLIKKGSKSWTGDVARNKRHRKSKMKYAIIVAVVFLIFNDLTLPMVHAHNCKSNSVYKACKRYCNQSGCYSARCSRYSCRCSWCSKRLCPPTPPVPNFPRPPGC</sequence>